<accession>A0A7G1I5F1</accession>
<evidence type="ECO:0000313" key="1">
    <source>
        <dbReference type="EMBL" id="BCI85654.1"/>
    </source>
</evidence>
<proteinExistence type="predicted"/>
<name>A0A7G1I5F1_MYCKA</name>
<protein>
    <submittedName>
        <fullName evidence="1">Uncharacterized protein</fullName>
    </submittedName>
</protein>
<sequence length="101" mass="10448">MISSIGLADMGNDVIGGNRQALTDVLHLLVPTTNLTNEYHQALYCGLAGSLVNLHAPPLPTPACWCWSVSSGGRTISLPGQLAEGGRDRWPAVLGPSGGAL</sequence>
<dbReference type="AlphaFoldDB" id="A0A7G1I5F1"/>
<keyword evidence="2" id="KW-1185">Reference proteome</keyword>
<dbReference type="Proteomes" id="UP000516380">
    <property type="component" value="Chromosome"/>
</dbReference>
<gene>
    <name evidence="1" type="ORF">NIIDMKKI_08600</name>
</gene>
<organism evidence="1 2">
    <name type="scientific">Mycobacterium kansasii</name>
    <dbReference type="NCBI Taxonomy" id="1768"/>
    <lineage>
        <taxon>Bacteria</taxon>
        <taxon>Bacillati</taxon>
        <taxon>Actinomycetota</taxon>
        <taxon>Actinomycetes</taxon>
        <taxon>Mycobacteriales</taxon>
        <taxon>Mycobacteriaceae</taxon>
        <taxon>Mycobacterium</taxon>
    </lineage>
</organism>
<reference evidence="1 2" key="1">
    <citation type="submission" date="2020-07" db="EMBL/GenBank/DDBJ databases">
        <title>Mycobacterium kansasii (former subtype) with zoonotic potential isolated from diseased indoor pet cat, Japan.</title>
        <authorList>
            <person name="Fukano H."/>
            <person name="Terazono T."/>
            <person name="Hoshino Y."/>
        </authorList>
    </citation>
    <scope>NUCLEOTIDE SEQUENCE [LARGE SCALE GENOMIC DNA]</scope>
    <source>
        <strain evidence="1 2">Kuro-I</strain>
    </source>
</reference>
<dbReference type="EMBL" id="AP023343">
    <property type="protein sequence ID" value="BCI85654.1"/>
    <property type="molecule type" value="Genomic_DNA"/>
</dbReference>
<evidence type="ECO:0000313" key="2">
    <source>
        <dbReference type="Proteomes" id="UP000516380"/>
    </source>
</evidence>